<evidence type="ECO:0000256" key="2">
    <source>
        <dbReference type="ARBA" id="ARBA00019766"/>
    </source>
</evidence>
<keyword evidence="4 5" id="KW-0342">GTP-binding</keyword>
<sequence>MITVLAVVMGFLSSLSSLFGMSRKDVNIVVVGLDNSGKTTVLNQLKPPETRSQQIVPTVGHVVTNFTTQNLSFHAFDMAGQMKYRSTWESYFHTSQGVIFVLDSSDRVRIELLKDELWMVLDHKDVHARGIPVIILANKMDVPGAMTCSDITAALNLTLHRNSSWSIHSTCALTGAGLDAAMQALSVEITRHLESRRS</sequence>
<reference evidence="9" key="2">
    <citation type="submission" date="2022-06" db="UniProtKB">
        <authorList>
            <consortium name="EnsemblMetazoa"/>
        </authorList>
    </citation>
    <scope>IDENTIFICATION</scope>
    <source>
        <strain evidence="9">DF5081</strain>
    </source>
</reference>
<evidence type="ECO:0000256" key="3">
    <source>
        <dbReference type="ARBA" id="ARBA00022741"/>
    </source>
</evidence>
<feature type="binding site" evidence="6">
    <location>
        <position position="39"/>
    </location>
    <ligand>
        <name>Mg(2+)</name>
        <dbReference type="ChEBI" id="CHEBI:18420"/>
    </ligand>
</feature>
<feature type="signal peptide" evidence="8">
    <location>
        <begin position="1"/>
        <end position="17"/>
    </location>
</feature>
<dbReference type="Proteomes" id="UP000005237">
    <property type="component" value="Unassembled WGS sequence"/>
</dbReference>
<evidence type="ECO:0000256" key="6">
    <source>
        <dbReference type="PIRSR" id="PIRSR606689-2"/>
    </source>
</evidence>
<proteinExistence type="inferred from homology"/>
<dbReference type="EnsemblMetazoa" id="CJA16169b.1">
    <property type="protein sequence ID" value="CJA16169b.1"/>
    <property type="gene ID" value="WBGene00135373"/>
</dbReference>
<keyword evidence="3 5" id="KW-0547">Nucleotide-binding</keyword>
<evidence type="ECO:0000256" key="4">
    <source>
        <dbReference type="ARBA" id="ARBA00023134"/>
    </source>
</evidence>
<dbReference type="AlphaFoldDB" id="A0A8R1E1H5"/>
<keyword evidence="6" id="KW-0460">Magnesium</keyword>
<dbReference type="InterPro" id="IPR006689">
    <property type="entry name" value="Small_GTPase_ARF/SAR"/>
</dbReference>
<feature type="binding site" evidence="6">
    <location>
        <position position="58"/>
    </location>
    <ligand>
        <name>Mg(2+)</name>
        <dbReference type="ChEBI" id="CHEBI:18420"/>
    </ligand>
</feature>
<feature type="binding site" evidence="5">
    <location>
        <begin position="32"/>
        <end position="39"/>
    </location>
    <ligand>
        <name>GTP</name>
        <dbReference type="ChEBI" id="CHEBI:37565"/>
    </ligand>
</feature>
<feature type="binding site" evidence="5">
    <location>
        <begin position="138"/>
        <end position="141"/>
    </location>
    <ligand>
        <name>GTP</name>
        <dbReference type="ChEBI" id="CHEBI:37565"/>
    </ligand>
</feature>
<evidence type="ECO:0000256" key="5">
    <source>
        <dbReference type="PIRSR" id="PIRSR606689-1"/>
    </source>
</evidence>
<dbReference type="SMART" id="SM00175">
    <property type="entry name" value="RAB"/>
    <property type="match status" value="1"/>
</dbReference>
<feature type="chain" id="PRO_5035810210" description="ADP-ribosylation factor-like protein 6" evidence="8">
    <location>
        <begin position="18"/>
        <end position="198"/>
    </location>
</feature>
<dbReference type="GO" id="GO:0003924">
    <property type="term" value="F:GTPase activity"/>
    <property type="evidence" value="ECO:0007669"/>
    <property type="project" value="InterPro"/>
</dbReference>
<organism evidence="9 10">
    <name type="scientific">Caenorhabditis japonica</name>
    <dbReference type="NCBI Taxonomy" id="281687"/>
    <lineage>
        <taxon>Eukaryota</taxon>
        <taxon>Metazoa</taxon>
        <taxon>Ecdysozoa</taxon>
        <taxon>Nematoda</taxon>
        <taxon>Chromadorea</taxon>
        <taxon>Rhabditida</taxon>
        <taxon>Rhabditina</taxon>
        <taxon>Rhabditomorpha</taxon>
        <taxon>Rhabditoidea</taxon>
        <taxon>Rhabditidae</taxon>
        <taxon>Peloderinae</taxon>
        <taxon>Caenorhabditis</taxon>
    </lineage>
</organism>
<dbReference type="InterPro" id="IPR005225">
    <property type="entry name" value="Small_GTP-bd"/>
</dbReference>
<comment type="similarity">
    <text evidence="1 7">Belongs to the small GTPase superfamily. Arf family.</text>
</comment>
<evidence type="ECO:0000256" key="1">
    <source>
        <dbReference type="ARBA" id="ARBA00010290"/>
    </source>
</evidence>
<dbReference type="InterPro" id="IPR024156">
    <property type="entry name" value="Small_GTPase_ARF"/>
</dbReference>
<keyword evidence="6" id="KW-0479">Metal-binding</keyword>
<dbReference type="NCBIfam" id="TIGR00231">
    <property type="entry name" value="small_GTP"/>
    <property type="match status" value="1"/>
</dbReference>
<reference evidence="10" key="1">
    <citation type="submission" date="2010-08" db="EMBL/GenBank/DDBJ databases">
        <authorList>
            <consortium name="Caenorhabditis japonica Sequencing Consortium"/>
            <person name="Wilson R.K."/>
        </authorList>
    </citation>
    <scope>NUCLEOTIDE SEQUENCE [LARGE SCALE GENOMIC DNA]</scope>
    <source>
        <strain evidence="10">DF5081</strain>
    </source>
</reference>
<name>A0A8R1E1H5_CAEJA</name>
<keyword evidence="8" id="KW-0732">Signal</keyword>
<keyword evidence="10" id="KW-1185">Reference proteome</keyword>
<dbReference type="PRINTS" id="PR00328">
    <property type="entry name" value="SAR1GTPBP"/>
</dbReference>
<dbReference type="GO" id="GO:0005525">
    <property type="term" value="F:GTP binding"/>
    <property type="evidence" value="ECO:0007669"/>
    <property type="project" value="UniProtKB-KW"/>
</dbReference>
<dbReference type="PROSITE" id="PS51417">
    <property type="entry name" value="ARF"/>
    <property type="match status" value="1"/>
</dbReference>
<dbReference type="PROSITE" id="PS51419">
    <property type="entry name" value="RAB"/>
    <property type="match status" value="1"/>
</dbReference>
<evidence type="ECO:0000313" key="10">
    <source>
        <dbReference type="Proteomes" id="UP000005237"/>
    </source>
</evidence>
<dbReference type="Pfam" id="PF00025">
    <property type="entry name" value="Arf"/>
    <property type="match status" value="1"/>
</dbReference>
<dbReference type="Gene3D" id="3.40.50.300">
    <property type="entry name" value="P-loop containing nucleotide triphosphate hydrolases"/>
    <property type="match status" value="1"/>
</dbReference>
<protein>
    <recommendedName>
        <fullName evidence="2">ADP-ribosylation factor-like protein 6</fullName>
    </recommendedName>
</protein>
<dbReference type="FunFam" id="3.40.50.300:FF:001166">
    <property type="entry name" value="ADP-ribosylation factor D"/>
    <property type="match status" value="1"/>
</dbReference>
<dbReference type="GO" id="GO:0046872">
    <property type="term" value="F:metal ion binding"/>
    <property type="evidence" value="ECO:0007669"/>
    <property type="project" value="UniProtKB-KW"/>
</dbReference>
<evidence type="ECO:0000256" key="8">
    <source>
        <dbReference type="SAM" id="SignalP"/>
    </source>
</evidence>
<feature type="binding site" evidence="5">
    <location>
        <position position="80"/>
    </location>
    <ligand>
        <name>GTP</name>
        <dbReference type="ChEBI" id="CHEBI:37565"/>
    </ligand>
</feature>
<evidence type="ECO:0000313" key="9">
    <source>
        <dbReference type="EnsemblMetazoa" id="CJA16169b.1"/>
    </source>
</evidence>
<accession>A0A8R1E1H5</accession>
<dbReference type="SUPFAM" id="SSF52540">
    <property type="entry name" value="P-loop containing nucleoside triphosphate hydrolases"/>
    <property type="match status" value="1"/>
</dbReference>
<dbReference type="PANTHER" id="PTHR11711">
    <property type="entry name" value="ADP RIBOSYLATION FACTOR-RELATED"/>
    <property type="match status" value="1"/>
</dbReference>
<dbReference type="InterPro" id="IPR027417">
    <property type="entry name" value="P-loop_NTPase"/>
</dbReference>
<dbReference type="SMART" id="SM00177">
    <property type="entry name" value="ARF"/>
    <property type="match status" value="1"/>
</dbReference>
<dbReference type="SMART" id="SM00178">
    <property type="entry name" value="SAR"/>
    <property type="match status" value="1"/>
</dbReference>
<evidence type="ECO:0000256" key="7">
    <source>
        <dbReference type="RuleBase" id="RU003925"/>
    </source>
</evidence>